<sequence>MPKNALIMHEIRLTDEEIATVSVLVSELDERYQDLEGRDFLLDVPVHAHRLPTSLRQGLIRFRLQEAQPICLVRGWEIDDAAVGATPPHWNDEDARARTRREDIYLQLCSHLLGETVAWATEQGGRVIHQVLPIAGNEGGQLGTSTDQLYWHTETAFHPERMDYVALLCIRNHDAVPTTYASVDDLDLDDETREQLFRPAYPYLPDEANRVADKPEKAATEPTDPRAEAVARSHARVRRMFDEPERVPALFGAPDSPYLRVHPHYIAGFGDDVAAEKAFDRLKNAVNMTLRETVLESGDLLFIDNFKAVHGRREIPGRTDGSGRWLKRAFVVRDLRKSRALRVNAEHRVVH</sequence>
<evidence type="ECO:0000259" key="6">
    <source>
        <dbReference type="Pfam" id="PF02668"/>
    </source>
</evidence>
<dbReference type="InterPro" id="IPR042098">
    <property type="entry name" value="TauD-like_sf"/>
</dbReference>
<dbReference type="InterPro" id="IPR014503">
    <property type="entry name" value="Clavaminate_syn-like"/>
</dbReference>
<dbReference type="EMBL" id="BNBC01000070">
    <property type="protein sequence ID" value="GHF15318.1"/>
    <property type="molecule type" value="Genomic_DNA"/>
</dbReference>
<reference evidence="7" key="2">
    <citation type="submission" date="2020-09" db="EMBL/GenBank/DDBJ databases">
        <authorList>
            <person name="Sun Q."/>
            <person name="Ohkuma M."/>
        </authorList>
    </citation>
    <scope>NUCLEOTIDE SEQUENCE</scope>
    <source>
        <strain evidence="7">JCM 3302</strain>
    </source>
</reference>
<feature type="binding site" evidence="5">
    <location>
        <position position="152"/>
    </location>
    <ligand>
        <name>Fe cation</name>
        <dbReference type="ChEBI" id="CHEBI:24875"/>
    </ligand>
</feature>
<evidence type="ECO:0000256" key="2">
    <source>
        <dbReference type="ARBA" id="ARBA00022723"/>
    </source>
</evidence>
<dbReference type="GO" id="GO:0016491">
    <property type="term" value="F:oxidoreductase activity"/>
    <property type="evidence" value="ECO:0007669"/>
    <property type="project" value="UniProtKB-KW"/>
</dbReference>
<name>A0A919E3B3_9ACTN</name>
<reference evidence="7" key="1">
    <citation type="journal article" date="2014" name="Int. J. Syst. Evol. Microbiol.">
        <title>Complete genome sequence of Corynebacterium casei LMG S-19264T (=DSM 44701T), isolated from a smear-ripened cheese.</title>
        <authorList>
            <consortium name="US DOE Joint Genome Institute (JGI-PGF)"/>
            <person name="Walter F."/>
            <person name="Albersmeier A."/>
            <person name="Kalinowski J."/>
            <person name="Ruckert C."/>
        </authorList>
    </citation>
    <scope>NUCLEOTIDE SEQUENCE</scope>
    <source>
        <strain evidence="7">JCM 3302</strain>
    </source>
</reference>
<comment type="similarity">
    <text evidence="1">Belongs to the clavaminate synthase family.</text>
</comment>
<keyword evidence="4 5" id="KW-0408">Iron</keyword>
<dbReference type="InterPro" id="IPR053447">
    <property type="entry name" value="Alpha-KG_dependent_hydroxylase"/>
</dbReference>
<gene>
    <name evidence="7" type="ORF">GCM10014715_83290</name>
</gene>
<dbReference type="AlphaFoldDB" id="A0A919E3B3"/>
<evidence type="ECO:0000313" key="7">
    <source>
        <dbReference type="EMBL" id="GHF15318.1"/>
    </source>
</evidence>
<dbReference type="RefSeq" id="WP_189907951.1">
    <property type="nucleotide sequence ID" value="NZ_BNBC01000070.1"/>
</dbReference>
<dbReference type="NCBIfam" id="NF041363">
    <property type="entry name" value="GntD_guanitoxin"/>
    <property type="match status" value="1"/>
</dbReference>
<comment type="caution">
    <text evidence="7">The sequence shown here is derived from an EMBL/GenBank/DDBJ whole genome shotgun (WGS) entry which is preliminary data.</text>
</comment>
<evidence type="ECO:0000256" key="4">
    <source>
        <dbReference type="ARBA" id="ARBA00023004"/>
    </source>
</evidence>
<dbReference type="SUPFAM" id="SSF51197">
    <property type="entry name" value="Clavaminate synthase-like"/>
    <property type="match status" value="1"/>
</dbReference>
<dbReference type="Pfam" id="PF02668">
    <property type="entry name" value="TauD"/>
    <property type="match status" value="1"/>
</dbReference>
<dbReference type="GO" id="GO:0005506">
    <property type="term" value="F:iron ion binding"/>
    <property type="evidence" value="ECO:0007669"/>
    <property type="project" value="InterPro"/>
</dbReference>
<feature type="binding site" evidence="5">
    <location>
        <position position="154"/>
    </location>
    <ligand>
        <name>Fe cation</name>
        <dbReference type="ChEBI" id="CHEBI:24875"/>
    </ligand>
</feature>
<evidence type="ECO:0000256" key="3">
    <source>
        <dbReference type="ARBA" id="ARBA00023002"/>
    </source>
</evidence>
<keyword evidence="3" id="KW-0560">Oxidoreductase</keyword>
<organism evidence="7 8">
    <name type="scientific">Streptomyces spiralis</name>
    <dbReference type="NCBI Taxonomy" id="66376"/>
    <lineage>
        <taxon>Bacteria</taxon>
        <taxon>Bacillati</taxon>
        <taxon>Actinomycetota</taxon>
        <taxon>Actinomycetes</taxon>
        <taxon>Kitasatosporales</taxon>
        <taxon>Streptomycetaceae</taxon>
        <taxon>Streptomyces</taxon>
    </lineage>
</organism>
<dbReference type="Proteomes" id="UP000641386">
    <property type="component" value="Unassembled WGS sequence"/>
</dbReference>
<dbReference type="PIRSF" id="PIRSF019543">
    <property type="entry name" value="Clavaminate_syn"/>
    <property type="match status" value="1"/>
</dbReference>
<evidence type="ECO:0000313" key="8">
    <source>
        <dbReference type="Proteomes" id="UP000641386"/>
    </source>
</evidence>
<keyword evidence="2 5" id="KW-0479">Metal-binding</keyword>
<dbReference type="Gene3D" id="3.60.130.10">
    <property type="entry name" value="Clavaminate synthase-like"/>
    <property type="match status" value="1"/>
</dbReference>
<keyword evidence="8" id="KW-1185">Reference proteome</keyword>
<evidence type="ECO:0000256" key="1">
    <source>
        <dbReference type="ARBA" id="ARBA00008425"/>
    </source>
</evidence>
<evidence type="ECO:0000256" key="5">
    <source>
        <dbReference type="PIRSR" id="PIRSR019543-2"/>
    </source>
</evidence>
<dbReference type="InterPro" id="IPR003819">
    <property type="entry name" value="TauD/TfdA-like"/>
</dbReference>
<protein>
    <recommendedName>
        <fullName evidence="6">TauD/TfdA-like domain-containing protein</fullName>
    </recommendedName>
</protein>
<proteinExistence type="inferred from homology"/>
<feature type="domain" description="TauD/TfdA-like" evidence="6">
    <location>
        <begin position="126"/>
        <end position="329"/>
    </location>
</feature>
<accession>A0A919E3B3</accession>